<keyword evidence="3 9" id="KW-0645">Protease</keyword>
<evidence type="ECO:0000256" key="1">
    <source>
        <dbReference type="ARBA" id="ARBA00006139"/>
    </source>
</evidence>
<comment type="caution">
    <text evidence="11">The sequence shown here is derived from an EMBL/GenBank/DDBJ whole genome shotgun (WGS) entry which is preliminary data.</text>
</comment>
<dbReference type="GO" id="GO:0004190">
    <property type="term" value="F:aspartic-type endopeptidase activity"/>
    <property type="evidence" value="ECO:0007669"/>
    <property type="project" value="UniProtKB-EC"/>
</dbReference>
<keyword evidence="8 9" id="KW-0472">Membrane</keyword>
<organism evidence="11 12">
    <name type="scientific">Paenibacillus gyeongsangnamensis</name>
    <dbReference type="NCBI Taxonomy" id="3388067"/>
    <lineage>
        <taxon>Bacteria</taxon>
        <taxon>Bacillati</taxon>
        <taxon>Bacillota</taxon>
        <taxon>Bacilli</taxon>
        <taxon>Bacillales</taxon>
        <taxon>Paenibacillaceae</taxon>
        <taxon>Paenibacillus</taxon>
    </lineage>
</organism>
<keyword evidence="4 9" id="KW-0812">Transmembrane</keyword>
<feature type="transmembrane region" description="Helical" evidence="9">
    <location>
        <begin position="56"/>
        <end position="74"/>
    </location>
</feature>
<sequence>MLFYITCLLSVLADQATKLWIRGHLAVGDSIEVWPGMLRFTRYENSGAAFSSFQGYGRWFVLVAVALSAAVLIFRKRGEFRTPVLELGTGLFVGGAAGNAIDRIVFGSVTDFIQFESSRGIMNLADQAIHIGVLLILLNSLIAGRSRGSAEAAGNHFVQRDEKKL</sequence>
<dbReference type="PRINTS" id="PR00781">
    <property type="entry name" value="LIPOSIGPTASE"/>
</dbReference>
<name>A0ABT4Q2E3_9BACL</name>
<keyword evidence="7 9" id="KW-1133">Transmembrane helix</keyword>
<evidence type="ECO:0000256" key="10">
    <source>
        <dbReference type="RuleBase" id="RU004181"/>
    </source>
</evidence>
<evidence type="ECO:0000313" key="12">
    <source>
        <dbReference type="Proteomes" id="UP001527882"/>
    </source>
</evidence>
<gene>
    <name evidence="9 11" type="primary">lspA</name>
    <name evidence="11" type="ORF">O9H85_01060</name>
</gene>
<comment type="pathway">
    <text evidence="9">Protein modification; lipoprotein biosynthesis (signal peptide cleavage).</text>
</comment>
<evidence type="ECO:0000256" key="2">
    <source>
        <dbReference type="ARBA" id="ARBA00022475"/>
    </source>
</evidence>
<evidence type="ECO:0000256" key="4">
    <source>
        <dbReference type="ARBA" id="ARBA00022692"/>
    </source>
</evidence>
<comment type="similarity">
    <text evidence="1 9 10">Belongs to the peptidase A8 family.</text>
</comment>
<evidence type="ECO:0000256" key="7">
    <source>
        <dbReference type="ARBA" id="ARBA00022989"/>
    </source>
</evidence>
<comment type="caution">
    <text evidence="9">Lacks conserved residue(s) required for the propagation of feature annotation.</text>
</comment>
<reference evidence="11 12" key="1">
    <citation type="submission" date="2022-12" db="EMBL/GenBank/DDBJ databases">
        <title>Draft genome sequence of Paenibacillus sp. dW9.</title>
        <authorList>
            <person name="Choi E.-W."/>
            <person name="Kim D.-U."/>
        </authorList>
    </citation>
    <scope>NUCLEOTIDE SEQUENCE [LARGE SCALE GENOMIC DNA]</scope>
    <source>
        <strain evidence="12">dW9</strain>
    </source>
</reference>
<protein>
    <recommendedName>
        <fullName evidence="9">Lipoprotein signal peptidase</fullName>
        <ecNumber evidence="9">3.4.23.36</ecNumber>
    </recommendedName>
    <alternativeName>
        <fullName evidence="9">Prolipoprotein signal peptidase</fullName>
    </alternativeName>
    <alternativeName>
        <fullName evidence="9">Signal peptidase II</fullName>
        <shortName evidence="9">SPase II</shortName>
    </alternativeName>
</protein>
<comment type="subcellular location">
    <subcellularLocation>
        <location evidence="9">Cell membrane</location>
        <topology evidence="9">Multi-pass membrane protein</topology>
    </subcellularLocation>
</comment>
<dbReference type="EC" id="3.4.23.36" evidence="9"/>
<feature type="active site" evidence="9">
    <location>
        <position position="126"/>
    </location>
</feature>
<accession>A0ABT4Q2E3</accession>
<dbReference type="Pfam" id="PF01252">
    <property type="entry name" value="Peptidase_A8"/>
    <property type="match status" value="1"/>
</dbReference>
<keyword evidence="12" id="KW-1185">Reference proteome</keyword>
<evidence type="ECO:0000256" key="8">
    <source>
        <dbReference type="ARBA" id="ARBA00023136"/>
    </source>
</evidence>
<evidence type="ECO:0000256" key="5">
    <source>
        <dbReference type="ARBA" id="ARBA00022750"/>
    </source>
</evidence>
<keyword evidence="5 9" id="KW-0064">Aspartyl protease</keyword>
<dbReference type="PANTHER" id="PTHR33695">
    <property type="entry name" value="LIPOPROTEIN SIGNAL PEPTIDASE"/>
    <property type="match status" value="1"/>
</dbReference>
<dbReference type="HAMAP" id="MF_00161">
    <property type="entry name" value="LspA"/>
    <property type="match status" value="1"/>
</dbReference>
<dbReference type="PANTHER" id="PTHR33695:SF1">
    <property type="entry name" value="LIPOPROTEIN SIGNAL PEPTIDASE"/>
    <property type="match status" value="1"/>
</dbReference>
<evidence type="ECO:0000256" key="3">
    <source>
        <dbReference type="ARBA" id="ARBA00022670"/>
    </source>
</evidence>
<dbReference type="NCBIfam" id="TIGR00077">
    <property type="entry name" value="lspA"/>
    <property type="match status" value="1"/>
</dbReference>
<dbReference type="RefSeq" id="WP_269879417.1">
    <property type="nucleotide sequence ID" value="NZ_JAQAGZ010000001.1"/>
</dbReference>
<dbReference type="Proteomes" id="UP001527882">
    <property type="component" value="Unassembled WGS sequence"/>
</dbReference>
<evidence type="ECO:0000256" key="9">
    <source>
        <dbReference type="HAMAP-Rule" id="MF_00161"/>
    </source>
</evidence>
<evidence type="ECO:0000256" key="6">
    <source>
        <dbReference type="ARBA" id="ARBA00022801"/>
    </source>
</evidence>
<dbReference type="InterPro" id="IPR001872">
    <property type="entry name" value="Peptidase_A8"/>
</dbReference>
<proteinExistence type="inferred from homology"/>
<comment type="catalytic activity">
    <reaction evidence="9">
        <text>Release of signal peptides from bacterial membrane prolipoproteins. Hydrolyzes -Xaa-Yaa-Zaa-|-(S,diacylglyceryl)Cys-, in which Xaa is hydrophobic (preferably Leu), and Yaa (Ala or Ser) and Zaa (Gly or Ala) have small, neutral side chains.</text>
        <dbReference type="EC" id="3.4.23.36"/>
    </reaction>
</comment>
<evidence type="ECO:0000313" key="11">
    <source>
        <dbReference type="EMBL" id="MCZ8511046.1"/>
    </source>
</evidence>
<dbReference type="EMBL" id="JAQAGZ010000001">
    <property type="protein sequence ID" value="MCZ8511046.1"/>
    <property type="molecule type" value="Genomic_DNA"/>
</dbReference>
<comment type="function">
    <text evidence="9">This protein specifically catalyzes the removal of signal peptides from prolipoproteins.</text>
</comment>
<feature type="active site" evidence="9">
    <location>
        <position position="111"/>
    </location>
</feature>
<keyword evidence="2 9" id="KW-1003">Cell membrane</keyword>
<keyword evidence="6 9" id="KW-0378">Hydrolase</keyword>